<sequence length="150" mass="17535">FLQLVNHGIQETLRKGIIDACSEYYELREEEKHRYEAKSLSDPIKTGSGNLVNNANQRVQLWRDFVKTYVHPEFHCPPRPQILRDILFEFSEKSRSVARKLIQGVGENLGFEEGYMDKYLELDSIFQVFSANFYSRCPHPDQATYEDNPS</sequence>
<dbReference type="GO" id="GO:0016706">
    <property type="term" value="F:2-oxoglutarate-dependent dioxygenase activity"/>
    <property type="evidence" value="ECO:0007669"/>
    <property type="project" value="UniProtKB-ARBA"/>
</dbReference>
<protein>
    <submittedName>
        <fullName evidence="4">Leucoanthocyanidin dioxygenase</fullName>
    </submittedName>
</protein>
<dbReference type="EMBL" id="BMAC01000077">
    <property type="protein sequence ID" value="GFP84085.1"/>
    <property type="molecule type" value="Genomic_DNA"/>
</dbReference>
<keyword evidence="5" id="KW-1185">Reference proteome</keyword>
<keyword evidence="4" id="KW-0223">Dioxygenase</keyword>
<organism evidence="4 5">
    <name type="scientific">Phtheirospermum japonicum</name>
    <dbReference type="NCBI Taxonomy" id="374723"/>
    <lineage>
        <taxon>Eukaryota</taxon>
        <taxon>Viridiplantae</taxon>
        <taxon>Streptophyta</taxon>
        <taxon>Embryophyta</taxon>
        <taxon>Tracheophyta</taxon>
        <taxon>Spermatophyta</taxon>
        <taxon>Magnoliopsida</taxon>
        <taxon>eudicotyledons</taxon>
        <taxon>Gunneridae</taxon>
        <taxon>Pentapetalae</taxon>
        <taxon>asterids</taxon>
        <taxon>lamiids</taxon>
        <taxon>Lamiales</taxon>
        <taxon>Orobanchaceae</taxon>
        <taxon>Orobanchaceae incertae sedis</taxon>
        <taxon>Phtheirospermum</taxon>
    </lineage>
</organism>
<feature type="domain" description="Non-haem dioxygenase N-terminal" evidence="3">
    <location>
        <begin position="1"/>
        <end position="73"/>
    </location>
</feature>
<dbReference type="SUPFAM" id="SSF51197">
    <property type="entry name" value="Clavaminate synthase-like"/>
    <property type="match status" value="1"/>
</dbReference>
<dbReference type="Proteomes" id="UP000653305">
    <property type="component" value="Unassembled WGS sequence"/>
</dbReference>
<keyword evidence="4" id="KW-0560">Oxidoreductase</keyword>
<feature type="non-terminal residue" evidence="4">
    <location>
        <position position="1"/>
    </location>
</feature>
<dbReference type="OrthoDB" id="288590at2759"/>
<dbReference type="InterPro" id="IPR027443">
    <property type="entry name" value="IPNS-like_sf"/>
</dbReference>
<accession>A0A830BJG5</accession>
<dbReference type="Gene3D" id="2.60.120.330">
    <property type="entry name" value="B-lactam Antibiotic, Isopenicillin N Synthase, Chain"/>
    <property type="match status" value="1"/>
</dbReference>
<keyword evidence="1" id="KW-0479">Metal-binding</keyword>
<name>A0A830BJG5_9LAMI</name>
<dbReference type="AlphaFoldDB" id="A0A830BJG5"/>
<evidence type="ECO:0000256" key="1">
    <source>
        <dbReference type="ARBA" id="ARBA00022723"/>
    </source>
</evidence>
<dbReference type="PANTHER" id="PTHR47991">
    <property type="entry name" value="OXOGLUTARATE/IRON-DEPENDENT DIOXYGENASE"/>
    <property type="match status" value="1"/>
</dbReference>
<reference evidence="4" key="1">
    <citation type="submission" date="2020-07" db="EMBL/GenBank/DDBJ databases">
        <title>Ethylene signaling mediates host invasion by parasitic plants.</title>
        <authorList>
            <person name="Yoshida S."/>
        </authorList>
    </citation>
    <scope>NUCLEOTIDE SEQUENCE</scope>
    <source>
        <strain evidence="4">Okayama</strain>
    </source>
</reference>
<evidence type="ECO:0000313" key="4">
    <source>
        <dbReference type="EMBL" id="GFP84085.1"/>
    </source>
</evidence>
<dbReference type="GO" id="GO:0046872">
    <property type="term" value="F:metal ion binding"/>
    <property type="evidence" value="ECO:0007669"/>
    <property type="project" value="UniProtKB-KW"/>
</dbReference>
<comment type="caution">
    <text evidence="4">The sequence shown here is derived from an EMBL/GenBank/DDBJ whole genome shotgun (WGS) entry which is preliminary data.</text>
</comment>
<gene>
    <name evidence="4" type="ORF">PHJA_000552100</name>
</gene>
<keyword evidence="2" id="KW-0408">Iron</keyword>
<evidence type="ECO:0000259" key="3">
    <source>
        <dbReference type="Pfam" id="PF14226"/>
    </source>
</evidence>
<dbReference type="InterPro" id="IPR026992">
    <property type="entry name" value="DIOX_N"/>
</dbReference>
<dbReference type="InterPro" id="IPR050295">
    <property type="entry name" value="Plant_2OG-oxidoreductases"/>
</dbReference>
<evidence type="ECO:0000256" key="2">
    <source>
        <dbReference type="ARBA" id="ARBA00023004"/>
    </source>
</evidence>
<proteinExistence type="predicted"/>
<dbReference type="Pfam" id="PF14226">
    <property type="entry name" value="DIOX_N"/>
    <property type="match status" value="1"/>
</dbReference>
<evidence type="ECO:0000313" key="5">
    <source>
        <dbReference type="Proteomes" id="UP000653305"/>
    </source>
</evidence>